<dbReference type="EMBL" id="JBHMAF010000020">
    <property type="protein sequence ID" value="MFB9758140.1"/>
    <property type="molecule type" value="Genomic_DNA"/>
</dbReference>
<dbReference type="InterPro" id="IPR016169">
    <property type="entry name" value="FAD-bd_PCMH_sub2"/>
</dbReference>
<dbReference type="InterPro" id="IPR016167">
    <property type="entry name" value="FAD-bd_PCMH_sub1"/>
</dbReference>
<keyword evidence="1" id="KW-0285">Flavoprotein</keyword>
<organism evidence="5 6">
    <name type="scientific">Ectobacillus funiculus</name>
    <dbReference type="NCBI Taxonomy" id="137993"/>
    <lineage>
        <taxon>Bacteria</taxon>
        <taxon>Bacillati</taxon>
        <taxon>Bacillota</taxon>
        <taxon>Bacilli</taxon>
        <taxon>Bacillales</taxon>
        <taxon>Bacillaceae</taxon>
        <taxon>Ectobacillus</taxon>
    </lineage>
</organism>
<dbReference type="PANTHER" id="PTHR42659:SF2">
    <property type="entry name" value="XANTHINE DEHYDROGENASE SUBUNIT C-RELATED"/>
    <property type="match status" value="1"/>
</dbReference>
<proteinExistence type="predicted"/>
<evidence type="ECO:0000259" key="4">
    <source>
        <dbReference type="PROSITE" id="PS51387"/>
    </source>
</evidence>
<dbReference type="SMART" id="SM01092">
    <property type="entry name" value="CO_deh_flav_C"/>
    <property type="match status" value="1"/>
</dbReference>
<dbReference type="Gene3D" id="3.30.43.10">
    <property type="entry name" value="Uridine Diphospho-n-acetylenolpyruvylglucosamine Reductase, domain 2"/>
    <property type="match status" value="1"/>
</dbReference>
<dbReference type="InterPro" id="IPR051312">
    <property type="entry name" value="Diverse_Substr_Oxidored"/>
</dbReference>
<keyword evidence="3" id="KW-0560">Oxidoreductase</keyword>
<dbReference type="InterPro" id="IPR016166">
    <property type="entry name" value="FAD-bd_PCMH"/>
</dbReference>
<reference evidence="5 6" key="1">
    <citation type="submission" date="2024-09" db="EMBL/GenBank/DDBJ databases">
        <authorList>
            <person name="Sun Q."/>
            <person name="Mori K."/>
        </authorList>
    </citation>
    <scope>NUCLEOTIDE SEQUENCE [LARGE SCALE GENOMIC DNA]</scope>
    <source>
        <strain evidence="5 6">JCM 11201</strain>
    </source>
</reference>
<dbReference type="Pfam" id="PF03450">
    <property type="entry name" value="CO_deh_flav_C"/>
    <property type="match status" value="1"/>
</dbReference>
<evidence type="ECO:0000313" key="6">
    <source>
        <dbReference type="Proteomes" id="UP001589609"/>
    </source>
</evidence>
<dbReference type="Pfam" id="PF00941">
    <property type="entry name" value="FAD_binding_5"/>
    <property type="match status" value="1"/>
</dbReference>
<dbReference type="InterPro" id="IPR005107">
    <property type="entry name" value="CO_DH_flav_C"/>
</dbReference>
<protein>
    <submittedName>
        <fullName evidence="5">FAD binding domain-containing protein</fullName>
    </submittedName>
</protein>
<evidence type="ECO:0000313" key="5">
    <source>
        <dbReference type="EMBL" id="MFB9758140.1"/>
    </source>
</evidence>
<dbReference type="InterPro" id="IPR002346">
    <property type="entry name" value="Mopterin_DH_FAD-bd"/>
</dbReference>
<dbReference type="PANTHER" id="PTHR42659">
    <property type="entry name" value="XANTHINE DEHYDROGENASE SUBUNIT C-RELATED"/>
    <property type="match status" value="1"/>
</dbReference>
<dbReference type="PROSITE" id="PS51387">
    <property type="entry name" value="FAD_PCMH"/>
    <property type="match status" value="1"/>
</dbReference>
<evidence type="ECO:0000256" key="3">
    <source>
        <dbReference type="ARBA" id="ARBA00023002"/>
    </source>
</evidence>
<dbReference type="Gene3D" id="3.30.390.50">
    <property type="entry name" value="CO dehydrogenase flavoprotein, C-terminal domain"/>
    <property type="match status" value="1"/>
</dbReference>
<keyword evidence="2" id="KW-0274">FAD</keyword>
<dbReference type="SUPFAM" id="SSF55447">
    <property type="entry name" value="CO dehydrogenase flavoprotein C-terminal domain-like"/>
    <property type="match status" value="1"/>
</dbReference>
<gene>
    <name evidence="5" type="ORF">ACFFMS_06260</name>
</gene>
<keyword evidence="6" id="KW-1185">Reference proteome</keyword>
<dbReference type="Proteomes" id="UP001589609">
    <property type="component" value="Unassembled WGS sequence"/>
</dbReference>
<accession>A0ABV5WC27</accession>
<evidence type="ECO:0000256" key="1">
    <source>
        <dbReference type="ARBA" id="ARBA00022630"/>
    </source>
</evidence>
<feature type="domain" description="FAD-binding PCMH-type" evidence="4">
    <location>
        <begin position="1"/>
        <end position="174"/>
    </location>
</feature>
<dbReference type="RefSeq" id="WP_379948387.1">
    <property type="nucleotide sequence ID" value="NZ_JBHMAF010000020.1"/>
</dbReference>
<name>A0ABV5WC27_9BACI</name>
<sequence>MLPFDFDYYKPSSLQEAVNLYQYLNRQGKKPMFISGGTELITLGRINLVYTEAVIDVKEIAESKAMQFSGEYLVLGSSVTLTELSEENPFPLLSKTASEIADHTARVKITLGGNICAQIFYREAVLPFLLSDSQVVTVGPEGTRVTPINEIFRERLQLSSGEFLVQIATEKRFTEAPFFTFKRRQQWDTGYPLITIAALKIDNEIRVALSGLCPFPFRSQGVEAALNNKEMPESERIERALASLPERILDDVEGSANYRLFVLRNLLLDVLESLDKA</sequence>
<dbReference type="InterPro" id="IPR036683">
    <property type="entry name" value="CO_DH_flav_C_dom_sf"/>
</dbReference>
<dbReference type="Gene3D" id="3.30.465.10">
    <property type="match status" value="1"/>
</dbReference>
<dbReference type="SUPFAM" id="SSF56176">
    <property type="entry name" value="FAD-binding/transporter-associated domain-like"/>
    <property type="match status" value="1"/>
</dbReference>
<comment type="caution">
    <text evidence="5">The sequence shown here is derived from an EMBL/GenBank/DDBJ whole genome shotgun (WGS) entry which is preliminary data.</text>
</comment>
<dbReference type="InterPro" id="IPR036318">
    <property type="entry name" value="FAD-bd_PCMH-like_sf"/>
</dbReference>
<evidence type="ECO:0000256" key="2">
    <source>
        <dbReference type="ARBA" id="ARBA00022827"/>
    </source>
</evidence>